<evidence type="ECO:0000256" key="2">
    <source>
        <dbReference type="ARBA" id="ARBA00022806"/>
    </source>
</evidence>
<feature type="domain" description="R3H" evidence="5">
    <location>
        <begin position="17"/>
        <end position="80"/>
    </location>
</feature>
<feature type="domain" description="Helicase ATP-binding" evidence="6">
    <location>
        <begin position="190"/>
        <end position="353"/>
    </location>
</feature>
<dbReference type="AlphaFoldDB" id="U5CXD3"/>
<dbReference type="Pfam" id="PF00271">
    <property type="entry name" value="Helicase_C"/>
    <property type="match status" value="1"/>
</dbReference>
<evidence type="ECO:0000256" key="3">
    <source>
        <dbReference type="ARBA" id="ARBA00022840"/>
    </source>
</evidence>
<dbReference type="STRING" id="13333.U5CXD3"/>
<accession>U5CXD3</accession>
<dbReference type="Gene3D" id="1.20.120.1080">
    <property type="match status" value="1"/>
</dbReference>
<reference evidence="9" key="1">
    <citation type="journal article" date="2013" name="Science">
        <title>The Amborella genome and the evolution of flowering plants.</title>
        <authorList>
            <consortium name="Amborella Genome Project"/>
        </authorList>
    </citation>
    <scope>NUCLEOTIDE SEQUENCE [LARGE SCALE GENOMIC DNA]</scope>
</reference>
<dbReference type="Gramene" id="ERN14819">
    <property type="protein sequence ID" value="ERN14819"/>
    <property type="gene ID" value="AMTR_s00032p00104970"/>
</dbReference>
<dbReference type="OMA" id="HMECGSA"/>
<keyword evidence="2" id="KW-0347">Helicase</keyword>
<feature type="compositionally biased region" description="Basic residues" evidence="4">
    <location>
        <begin position="1184"/>
        <end position="1198"/>
    </location>
</feature>
<dbReference type="InterPro" id="IPR011709">
    <property type="entry name" value="DEAD-box_helicase_OB_fold"/>
</dbReference>
<sequence>MGKRKGAWQGGKRNVGEESRIKILRTLEEFCAGNDIVYTFDADLDKEERAEVHFVSRRMGLVSKSSGHGDRRCVSVHKQSNGKAQMKKKENIEIEHLTFSDETKLILQNLFTQYPPFEEVSQKINMHANECAMGVDRKNDSTFSKPSMLKVEIAKRVELLASRLRESRHLQEISEQRSKLPIASFKDAITSAVEKHQVVLIAGETGCGKTTQVPQFLLDHMWGKVAERIASERGENVGESVGYKIRLESSGGKHSSIMFCTNGVLLRLLVGRGALEASKTGGECKAKKAGGLELTHIIVDEIHERDRYADFMLTIIRDMLPLCPHLRLIMMSATFDAERFSQYFGGCPIIQVPGFTYPVKSYYLEDVLCILRSAANNHLEGAIFNGNKELTNLNDEHRVALDEALGLAWSSDDFDPLLELISTQPTPETYNYQHSESGMTPLMICAGKGRVDDICLLLSFGVACYLKAKDGSTALDWAQRENQTESVEIIKAHMNMEISESLDEKQLLERYQSTISSDHVDTVLIEKLLIKICSDSNKGAILVFLPGWEDINETRERLLSSPIFSDPSKCLILALHSLIPSEDQKQVFKRPRHGIRKIILSTNIAETSVTIDDIVYVIDCGRMKEKSYDPYNNVSTFQSSWVSKASAKQRRGRAGRCQPGFCYHLYSKARAMSLLDYQVPEIKRMPIDELCLQLKMLNPESRIVEFLQKTPDPPVFEAVRNAIIVLQDLGALSKDESLTELGEKIGSLPVRPSTSKMLLFAILVNCLDPALTFACASEYRDPFVLPVAPDAKKKANAAKAKLSSLYGGKSDQLTVIAAFESWMQAKAKGKKSESEFCSYYFISPGIMYMILNMRKKLRSELVQLGFIPQDVSSYSLNSKDPGILRAVLAAGMYPMVGRLLPPLGGAQRAVVETSSGAKVRLHYHSCNYRAANNLTTERPLLVYDEITRGDMGMYVKNCTIVGPYPLLFWATELAVAPLNNEAESDLEDDSSDSEEDEMDIEGSVGRRHGERLLSSPDNPVLVVVDRWIKFQSTALDVAQIYCLREQLSAAILFKVKESHKALPPALAASMHAIAGILSNSNISEMPSAKESIDTLTTMVSTARIDPRNSSNGMHLAGARHSCNTRSRALPKHNRSRNRRGIPNVQMPMEPLGTDSMNPYLSHKHQPAMLSASDQGLLLDGGPPFKRRGSLKRNWRKKP</sequence>
<evidence type="ECO:0000256" key="1">
    <source>
        <dbReference type="ARBA" id="ARBA00022741"/>
    </source>
</evidence>
<feature type="region of interest" description="Disordered" evidence="4">
    <location>
        <begin position="1178"/>
        <end position="1198"/>
    </location>
</feature>
<proteinExistence type="predicted"/>
<organism evidence="8 9">
    <name type="scientific">Amborella trichopoda</name>
    <dbReference type="NCBI Taxonomy" id="13333"/>
    <lineage>
        <taxon>Eukaryota</taxon>
        <taxon>Viridiplantae</taxon>
        <taxon>Streptophyta</taxon>
        <taxon>Embryophyta</taxon>
        <taxon>Tracheophyta</taxon>
        <taxon>Spermatophyta</taxon>
        <taxon>Magnoliopsida</taxon>
        <taxon>Amborellales</taxon>
        <taxon>Amborellaceae</taxon>
        <taxon>Amborella</taxon>
    </lineage>
</organism>
<feature type="region of interest" description="Disordered" evidence="4">
    <location>
        <begin position="981"/>
        <end position="1011"/>
    </location>
</feature>
<evidence type="ECO:0000259" key="6">
    <source>
        <dbReference type="PROSITE" id="PS51192"/>
    </source>
</evidence>
<keyword evidence="2" id="KW-0378">Hydrolase</keyword>
<gene>
    <name evidence="8" type="ORF">AMTR_s00032p00104970</name>
</gene>
<dbReference type="PROSITE" id="PS51061">
    <property type="entry name" value="R3H"/>
    <property type="match status" value="1"/>
</dbReference>
<feature type="compositionally biased region" description="Basic residues" evidence="4">
    <location>
        <begin position="1128"/>
        <end position="1139"/>
    </location>
</feature>
<dbReference type="GO" id="GO:0005524">
    <property type="term" value="F:ATP binding"/>
    <property type="evidence" value="ECO:0007669"/>
    <property type="project" value="UniProtKB-KW"/>
</dbReference>
<evidence type="ECO:0000259" key="5">
    <source>
        <dbReference type="PROSITE" id="PS51061"/>
    </source>
</evidence>
<dbReference type="Gene3D" id="1.25.40.20">
    <property type="entry name" value="Ankyrin repeat-containing domain"/>
    <property type="match status" value="1"/>
</dbReference>
<evidence type="ECO:0008006" key="10">
    <source>
        <dbReference type="Google" id="ProtNLM"/>
    </source>
</evidence>
<evidence type="ECO:0000256" key="4">
    <source>
        <dbReference type="SAM" id="MobiDB-lite"/>
    </source>
</evidence>
<dbReference type="Pfam" id="PF04408">
    <property type="entry name" value="WHD_HA2"/>
    <property type="match status" value="1"/>
</dbReference>
<dbReference type="InterPro" id="IPR001374">
    <property type="entry name" value="R3H_dom"/>
</dbReference>
<dbReference type="CDD" id="cd18791">
    <property type="entry name" value="SF2_C_RHA"/>
    <property type="match status" value="1"/>
</dbReference>
<dbReference type="InterPro" id="IPR036867">
    <property type="entry name" value="R3H_dom_sf"/>
</dbReference>
<dbReference type="EMBL" id="KI392518">
    <property type="protein sequence ID" value="ERN14819.1"/>
    <property type="molecule type" value="Genomic_DNA"/>
</dbReference>
<dbReference type="PANTHER" id="PTHR18934">
    <property type="entry name" value="ATP-DEPENDENT RNA HELICASE"/>
    <property type="match status" value="1"/>
</dbReference>
<feature type="compositionally biased region" description="Acidic residues" evidence="4">
    <location>
        <begin position="982"/>
        <end position="1000"/>
    </location>
</feature>
<dbReference type="SUPFAM" id="SSF82708">
    <property type="entry name" value="R3H domain"/>
    <property type="match status" value="1"/>
</dbReference>
<dbReference type="SMART" id="SM00847">
    <property type="entry name" value="HA2"/>
    <property type="match status" value="1"/>
</dbReference>
<feature type="region of interest" description="Disordered" evidence="4">
    <location>
        <begin position="1128"/>
        <end position="1150"/>
    </location>
</feature>
<dbReference type="PANTHER" id="PTHR18934:SF213">
    <property type="entry name" value="3'-5' RNA HELICASE YTHDC2"/>
    <property type="match status" value="1"/>
</dbReference>
<dbReference type="CDD" id="cd17917">
    <property type="entry name" value="DEXHc_RHA-like"/>
    <property type="match status" value="1"/>
</dbReference>
<evidence type="ECO:0000259" key="7">
    <source>
        <dbReference type="PROSITE" id="PS51194"/>
    </source>
</evidence>
<dbReference type="Pfam" id="PF01424">
    <property type="entry name" value="R3H"/>
    <property type="match status" value="1"/>
</dbReference>
<dbReference type="SUPFAM" id="SSF48403">
    <property type="entry name" value="Ankyrin repeat"/>
    <property type="match status" value="1"/>
</dbReference>
<dbReference type="eggNOG" id="KOG0920">
    <property type="taxonomic scope" value="Eukaryota"/>
</dbReference>
<dbReference type="InterPro" id="IPR048333">
    <property type="entry name" value="HA2_WH"/>
</dbReference>
<name>U5CXD3_AMBTC</name>
<keyword evidence="1" id="KW-0547">Nucleotide-binding</keyword>
<keyword evidence="3" id="KW-0067">ATP-binding</keyword>
<keyword evidence="9" id="KW-1185">Reference proteome</keyword>
<dbReference type="SMART" id="SM00490">
    <property type="entry name" value="HELICc"/>
    <property type="match status" value="1"/>
</dbReference>
<dbReference type="SMART" id="SM00487">
    <property type="entry name" value="DEXDc"/>
    <property type="match status" value="1"/>
</dbReference>
<dbReference type="InterPro" id="IPR007502">
    <property type="entry name" value="Helicase-assoc_dom"/>
</dbReference>
<dbReference type="PROSITE" id="PS51194">
    <property type="entry name" value="HELICASE_CTER"/>
    <property type="match status" value="1"/>
</dbReference>
<evidence type="ECO:0000313" key="9">
    <source>
        <dbReference type="Proteomes" id="UP000017836"/>
    </source>
</evidence>
<dbReference type="InterPro" id="IPR027417">
    <property type="entry name" value="P-loop_NTPase"/>
</dbReference>
<dbReference type="Gene3D" id="3.40.50.300">
    <property type="entry name" value="P-loop containing nucleotide triphosphate hydrolases"/>
    <property type="match status" value="2"/>
</dbReference>
<dbReference type="Pfam" id="PF21010">
    <property type="entry name" value="HA2_C"/>
    <property type="match status" value="1"/>
</dbReference>
<protein>
    <recommendedName>
        <fullName evidence="10">RNA helicase</fullName>
    </recommendedName>
</protein>
<dbReference type="Gene3D" id="3.30.1370.50">
    <property type="entry name" value="R3H-like domain"/>
    <property type="match status" value="1"/>
</dbReference>
<dbReference type="Pfam" id="PF07717">
    <property type="entry name" value="OB_NTP_bind"/>
    <property type="match status" value="1"/>
</dbReference>
<dbReference type="InterPro" id="IPR036770">
    <property type="entry name" value="Ankyrin_rpt-contain_sf"/>
</dbReference>
<feature type="domain" description="Helicase C-terminal" evidence="7">
    <location>
        <begin position="524"/>
        <end position="698"/>
    </location>
</feature>
<dbReference type="Proteomes" id="UP000017836">
    <property type="component" value="Unassembled WGS sequence"/>
</dbReference>
<dbReference type="GO" id="GO:0004386">
    <property type="term" value="F:helicase activity"/>
    <property type="evidence" value="ECO:0000318"/>
    <property type="project" value="GO_Central"/>
</dbReference>
<dbReference type="InterPro" id="IPR014001">
    <property type="entry name" value="Helicase_ATP-bd"/>
</dbReference>
<evidence type="ECO:0000313" key="8">
    <source>
        <dbReference type="EMBL" id="ERN14819.1"/>
    </source>
</evidence>
<dbReference type="GO" id="GO:0003723">
    <property type="term" value="F:RNA binding"/>
    <property type="evidence" value="ECO:0000318"/>
    <property type="project" value="GO_Central"/>
</dbReference>
<dbReference type="FunFam" id="3.40.50.300:FF:000860">
    <property type="entry name" value="DExH-box ATP-dependent RNA helicase DExH6"/>
    <property type="match status" value="1"/>
</dbReference>
<dbReference type="InterPro" id="IPR001650">
    <property type="entry name" value="Helicase_C-like"/>
</dbReference>
<dbReference type="HOGENOM" id="CLU_001832_1_6_1"/>
<dbReference type="SUPFAM" id="SSF52540">
    <property type="entry name" value="P-loop containing nucleoside triphosphate hydrolases"/>
    <property type="match status" value="2"/>
</dbReference>
<dbReference type="PROSITE" id="PS51192">
    <property type="entry name" value="HELICASE_ATP_BIND_1"/>
    <property type="match status" value="1"/>
</dbReference>